<dbReference type="InterPro" id="IPR005814">
    <property type="entry name" value="Aminotrans_3"/>
</dbReference>
<dbReference type="InterPro" id="IPR015421">
    <property type="entry name" value="PyrdxlP-dep_Trfase_major"/>
</dbReference>
<dbReference type="EMBL" id="AP021876">
    <property type="protein sequence ID" value="BBO81534.1"/>
    <property type="molecule type" value="Genomic_DNA"/>
</dbReference>
<dbReference type="GO" id="GO:0008483">
    <property type="term" value="F:transaminase activity"/>
    <property type="evidence" value="ECO:0007669"/>
    <property type="project" value="UniProtKB-KW"/>
</dbReference>
<comment type="cofactor">
    <cofactor evidence="1">
        <name>pyridoxal 5'-phosphate</name>
        <dbReference type="ChEBI" id="CHEBI:597326"/>
    </cofactor>
</comment>
<keyword evidence="3 4" id="KW-0663">Pyridoxal phosphate</keyword>
<dbReference type="GO" id="GO:0005829">
    <property type="term" value="C:cytosol"/>
    <property type="evidence" value="ECO:0007669"/>
    <property type="project" value="TreeGrafter"/>
</dbReference>
<dbReference type="Gene3D" id="3.40.640.10">
    <property type="entry name" value="Type I PLP-dependent aspartate aminotransferase-like (Major domain)"/>
    <property type="match status" value="1"/>
</dbReference>
<dbReference type="InterPro" id="IPR015422">
    <property type="entry name" value="PyrdxlP-dep_Trfase_small"/>
</dbReference>
<accession>A0A5K7ZJH5</accession>
<dbReference type="CDD" id="cd00610">
    <property type="entry name" value="OAT_like"/>
    <property type="match status" value="1"/>
</dbReference>
<dbReference type="Gene3D" id="3.90.1150.10">
    <property type="entry name" value="Aspartate Aminotransferase, domain 1"/>
    <property type="match status" value="1"/>
</dbReference>
<gene>
    <name evidence="5" type="ORF">DSCO28_21000</name>
</gene>
<dbReference type="RefSeq" id="WP_155322215.1">
    <property type="nucleotide sequence ID" value="NZ_AP021876.1"/>
</dbReference>
<dbReference type="KEGG" id="dov:DSCO28_21000"/>
<dbReference type="PANTHER" id="PTHR43094:SF1">
    <property type="entry name" value="AMINOTRANSFERASE CLASS-III"/>
    <property type="match status" value="1"/>
</dbReference>
<dbReference type="InterPro" id="IPR049704">
    <property type="entry name" value="Aminotrans_3_PPA_site"/>
</dbReference>
<sequence length="468" mass="50935">MDVSMLHGADYTVEEMVGGDRDYLWHHIKPHQCFQTQEQMIIVAGKGLTVTDIHGRDYLDATSGGVWCVNVGYGRESIAEAVAAQLKQMSYFAGSVGTIPTIKLSAKLLALLPAMGKVYYSNSGSEANEKSYKLIRQASAIDPARKGKYKILYRDRDYHGTTIAVLASSGQAERKTDFGPFPEGFARIPHCLCYRCPFALRYPACDVHCARCVEEIILKEGPDTVGGLIVEPITAGGGIIVPVDEYFPILQQICRKYGLFLVIDEVVAGFGRTGAFFGHQHFDVDPDMLTLAKGMASAYEPISATVVKQAVYDIFLNDPADPEKRLNFFRDISTYGGCTGAMAASLENIRIMEAENLVENSRVMGDYLLDRLRTLADHQAVGDVRGKGLFCGVELVADKKDKQPPSEAQMGAVVDAAKAAGVLLGRTNNSLPGFNTTLYYAPALVITREEADRMVAATQAAIETVFGA</sequence>
<dbReference type="InterPro" id="IPR015424">
    <property type="entry name" value="PyrdxlP-dep_Trfase"/>
</dbReference>
<keyword evidence="5" id="KW-0808">Transferase</keyword>
<dbReference type="Proteomes" id="UP000425960">
    <property type="component" value="Chromosome"/>
</dbReference>
<dbReference type="PROSITE" id="PS00600">
    <property type="entry name" value="AA_TRANSFER_CLASS_3"/>
    <property type="match status" value="1"/>
</dbReference>
<organism evidence="5 6">
    <name type="scientific">Desulfosarcina ovata subsp. sediminis</name>
    <dbReference type="NCBI Taxonomy" id="885957"/>
    <lineage>
        <taxon>Bacteria</taxon>
        <taxon>Pseudomonadati</taxon>
        <taxon>Thermodesulfobacteriota</taxon>
        <taxon>Desulfobacteria</taxon>
        <taxon>Desulfobacterales</taxon>
        <taxon>Desulfosarcinaceae</taxon>
        <taxon>Desulfosarcina</taxon>
    </lineage>
</organism>
<dbReference type="AlphaFoldDB" id="A0A5K7ZJH5"/>
<dbReference type="Pfam" id="PF00202">
    <property type="entry name" value="Aminotran_3"/>
    <property type="match status" value="1"/>
</dbReference>
<evidence type="ECO:0000256" key="4">
    <source>
        <dbReference type="RuleBase" id="RU003560"/>
    </source>
</evidence>
<protein>
    <submittedName>
        <fullName evidence="5">Aminotransferase</fullName>
    </submittedName>
</protein>
<evidence type="ECO:0000256" key="3">
    <source>
        <dbReference type="ARBA" id="ARBA00022898"/>
    </source>
</evidence>
<name>A0A5K7ZJH5_9BACT</name>
<dbReference type="SUPFAM" id="SSF53383">
    <property type="entry name" value="PLP-dependent transferases"/>
    <property type="match status" value="1"/>
</dbReference>
<evidence type="ECO:0000313" key="5">
    <source>
        <dbReference type="EMBL" id="BBO81534.1"/>
    </source>
</evidence>
<evidence type="ECO:0000256" key="2">
    <source>
        <dbReference type="ARBA" id="ARBA00008954"/>
    </source>
</evidence>
<proteinExistence type="inferred from homology"/>
<evidence type="ECO:0000313" key="6">
    <source>
        <dbReference type="Proteomes" id="UP000425960"/>
    </source>
</evidence>
<keyword evidence="5" id="KW-0032">Aminotransferase</keyword>
<dbReference type="PIRSF" id="PIRSF000521">
    <property type="entry name" value="Transaminase_4ab_Lys_Orn"/>
    <property type="match status" value="1"/>
</dbReference>
<evidence type="ECO:0000256" key="1">
    <source>
        <dbReference type="ARBA" id="ARBA00001933"/>
    </source>
</evidence>
<reference evidence="5 6" key="1">
    <citation type="submission" date="2019-11" db="EMBL/GenBank/DDBJ databases">
        <title>Comparative genomics of hydrocarbon-degrading Desulfosarcina strains.</title>
        <authorList>
            <person name="Watanabe M."/>
            <person name="Kojima H."/>
            <person name="Fukui M."/>
        </authorList>
    </citation>
    <scope>NUCLEOTIDE SEQUENCE [LARGE SCALE GENOMIC DNA]</scope>
    <source>
        <strain evidence="5 6">28bB2T</strain>
    </source>
</reference>
<dbReference type="GO" id="GO:0030170">
    <property type="term" value="F:pyridoxal phosphate binding"/>
    <property type="evidence" value="ECO:0007669"/>
    <property type="project" value="InterPro"/>
</dbReference>
<dbReference type="PANTHER" id="PTHR43094">
    <property type="entry name" value="AMINOTRANSFERASE"/>
    <property type="match status" value="1"/>
</dbReference>
<comment type="similarity">
    <text evidence="2 4">Belongs to the class-III pyridoxal-phosphate-dependent aminotransferase family.</text>
</comment>